<dbReference type="Proteomes" id="UP000297229">
    <property type="component" value="Unassembled WGS sequence"/>
</dbReference>
<reference evidence="3 4" key="1">
    <citation type="submission" date="2017-12" db="EMBL/GenBank/DDBJ databases">
        <title>Comparative genomics of Botrytis spp.</title>
        <authorList>
            <person name="Valero-Jimenez C.A."/>
            <person name="Tapia P."/>
            <person name="Veloso J."/>
            <person name="Silva-Moreno E."/>
            <person name="Staats M."/>
            <person name="Valdes J.H."/>
            <person name="Van Kan J.A.L."/>
        </authorList>
    </citation>
    <scope>NUCLEOTIDE SEQUENCE [LARGE SCALE GENOMIC DNA]</scope>
    <source>
        <strain evidence="3 4">Be9601</strain>
    </source>
</reference>
<feature type="region of interest" description="Disordered" evidence="1">
    <location>
        <begin position="912"/>
        <end position="981"/>
    </location>
</feature>
<gene>
    <name evidence="3" type="ORF">BELL_0780g00030</name>
</gene>
<name>A0A4Z1JJY2_9HELO</name>
<dbReference type="STRING" id="278938.A0A4Z1JJY2"/>
<evidence type="ECO:0000256" key="1">
    <source>
        <dbReference type="SAM" id="MobiDB-lite"/>
    </source>
</evidence>
<dbReference type="GO" id="GO:0043531">
    <property type="term" value="F:ADP binding"/>
    <property type="evidence" value="ECO:0007669"/>
    <property type="project" value="InterPro"/>
</dbReference>
<dbReference type="Pfam" id="PF13374">
    <property type="entry name" value="TPR_10"/>
    <property type="match status" value="2"/>
</dbReference>
<dbReference type="SUPFAM" id="SSF52540">
    <property type="entry name" value="P-loop containing nucleoside triphosphate hydrolases"/>
    <property type="match status" value="1"/>
</dbReference>
<dbReference type="SUPFAM" id="SSF48452">
    <property type="entry name" value="TPR-like"/>
    <property type="match status" value="1"/>
</dbReference>
<evidence type="ECO:0000259" key="2">
    <source>
        <dbReference type="Pfam" id="PF00931"/>
    </source>
</evidence>
<comment type="caution">
    <text evidence="3">The sequence shown here is derived from an EMBL/GenBank/DDBJ whole genome shotgun (WGS) entry which is preliminary data.</text>
</comment>
<dbReference type="InterPro" id="IPR002182">
    <property type="entry name" value="NB-ARC"/>
</dbReference>
<feature type="compositionally biased region" description="Acidic residues" evidence="1">
    <location>
        <begin position="915"/>
        <end position="925"/>
    </location>
</feature>
<protein>
    <recommendedName>
        <fullName evidence="2">NB-ARC domain-containing protein</fullName>
    </recommendedName>
</protein>
<dbReference type="PANTHER" id="PTHR46082">
    <property type="entry name" value="ATP/GTP-BINDING PROTEIN-RELATED"/>
    <property type="match status" value="1"/>
</dbReference>
<evidence type="ECO:0000313" key="3">
    <source>
        <dbReference type="EMBL" id="TGO69307.1"/>
    </source>
</evidence>
<proteinExistence type="predicted"/>
<feature type="compositionally biased region" description="Basic and acidic residues" evidence="1">
    <location>
        <begin position="970"/>
        <end position="981"/>
    </location>
</feature>
<accession>A0A4Z1JJY2</accession>
<dbReference type="Pfam" id="PF13424">
    <property type="entry name" value="TPR_12"/>
    <property type="match status" value="1"/>
</dbReference>
<feature type="domain" description="NB-ARC" evidence="2">
    <location>
        <begin position="204"/>
        <end position="364"/>
    </location>
</feature>
<dbReference type="Gene3D" id="3.40.50.300">
    <property type="entry name" value="P-loop containing nucleotide triphosphate hydrolases"/>
    <property type="match status" value="1"/>
</dbReference>
<dbReference type="Pfam" id="PF00931">
    <property type="entry name" value="NB-ARC"/>
    <property type="match status" value="1"/>
</dbReference>
<sequence>MDPLSILGAIAASSQIAQQSYDAIKFLNDIKTQMQNGPKKIRGQIQHIEQFINLLALVIKNTSLQTSEVYSVVKTCSNSAKDIKDSLESYLATPDEAKRVKLRKAFTAVRSEKKISSMIADLEREKSLLSLHIQKIDLSLLQTVDLNAKDIKSTVGAVANDVTDVKSILISMNSRSDFVAPTENINKNHFIVPNRRVSGFIGREDILNKIEKGLSSESESRVVVLRGLGGQGKTQIALEYCHRARKNNIRAVFWIDATSESTVKKDFKSVLEHIKSPVGSTQDDQVVASVLNRLQDWNEPWLIIFDNHDDPSSFHLPDFIPSGQDGRILITSRHADTALLAEKDHDIELHGLPKDDACDLLIKQSRVSNTASRDDAYAIVDRLGYHALAITQAGSYIQSQKIALSQFMDNYNRQREAILRETPRMSQYRRKIGEAADETALNVFTTWELSYQQLETLDDEKKYKSRILTLFAFLDHQKISQQLFETYCTIELSSNTEVMEIDEPFLLFVDEDKKWDEQKFVDILNDLSRLSLIQSWYRDENDHCHLSLHPLVQDWIRMRASSELCYGSAVLSAYLVATVLEQCYSHQTYIMPLSLRQELLSHLSLYEEAQELMITLKKDKAFSRDMLYRCYLNLTRFYIYSGLNRESEKIARQWVVACVWEYGPEGVETLNARSWLSDALLHQNKYEESFHINREVLKVRRKKYGSEDPGVLTETHKIAWCFMERGQLAKAERIFRRVIEIKERVLGQDRIKTLASVFALGCVLQMAGKYADAEAIYRNLVRDSQRIFGSDHSTTILYLDALAFVLENQGKHSESLLYLESAYAYRLATLGPNNPKTLRSECDCVNLREKVEQQLQTEQRKARRGSSTSQTSDSESDTESEVSELGDESTFSTYERKLFWSSDSDTDKSIILASEGEEGGESGEEYEGKGADSILGTKTEALDVQIPEALKDGQEASKELLPDKQEEEEKDKLEANERPKD</sequence>
<dbReference type="InterPro" id="IPR053137">
    <property type="entry name" value="NLR-like"/>
</dbReference>
<organism evidence="3 4">
    <name type="scientific">Botrytis elliptica</name>
    <dbReference type="NCBI Taxonomy" id="278938"/>
    <lineage>
        <taxon>Eukaryota</taxon>
        <taxon>Fungi</taxon>
        <taxon>Dikarya</taxon>
        <taxon>Ascomycota</taxon>
        <taxon>Pezizomycotina</taxon>
        <taxon>Leotiomycetes</taxon>
        <taxon>Helotiales</taxon>
        <taxon>Sclerotiniaceae</taxon>
        <taxon>Botrytis</taxon>
    </lineage>
</organism>
<feature type="compositionally biased region" description="Basic and acidic residues" evidence="1">
    <location>
        <begin position="949"/>
        <end position="964"/>
    </location>
</feature>
<dbReference type="EMBL" id="PQXM01000778">
    <property type="protein sequence ID" value="TGO69307.1"/>
    <property type="molecule type" value="Genomic_DNA"/>
</dbReference>
<dbReference type="InterPro" id="IPR011990">
    <property type="entry name" value="TPR-like_helical_dom_sf"/>
</dbReference>
<keyword evidence="4" id="KW-1185">Reference proteome</keyword>
<dbReference type="PANTHER" id="PTHR46082:SF6">
    <property type="entry name" value="AAA+ ATPASE DOMAIN-CONTAINING PROTEIN-RELATED"/>
    <property type="match status" value="1"/>
</dbReference>
<dbReference type="Gene3D" id="1.25.40.10">
    <property type="entry name" value="Tetratricopeptide repeat domain"/>
    <property type="match status" value="1"/>
</dbReference>
<feature type="region of interest" description="Disordered" evidence="1">
    <location>
        <begin position="855"/>
        <end position="888"/>
    </location>
</feature>
<dbReference type="AlphaFoldDB" id="A0A4Z1JJY2"/>
<evidence type="ECO:0000313" key="4">
    <source>
        <dbReference type="Proteomes" id="UP000297229"/>
    </source>
</evidence>
<dbReference type="InterPro" id="IPR027417">
    <property type="entry name" value="P-loop_NTPase"/>
</dbReference>
<feature type="compositionally biased region" description="Acidic residues" evidence="1">
    <location>
        <begin position="874"/>
        <end position="887"/>
    </location>
</feature>